<dbReference type="PANTHER" id="PTHR12750">
    <property type="entry name" value="DIPHOSPHOINOSITOL PENTAKISPHOSPHATE KINASE"/>
    <property type="match status" value="1"/>
</dbReference>
<dbReference type="EC" id="2.7.4.24" evidence="15"/>
<dbReference type="SUPFAM" id="SSF56059">
    <property type="entry name" value="Glutathione synthetase ATP-binding domain-like"/>
    <property type="match status" value="1"/>
</dbReference>
<dbReference type="Gene3D" id="3.40.50.1240">
    <property type="entry name" value="Phosphoglycerate mutase-like"/>
    <property type="match status" value="1"/>
</dbReference>
<comment type="function">
    <text evidence="15">Bifunctional inositol kinase that acts in concert with the IP6K kinases to synthesize the diphosphate group-containing inositol pyrophosphates diphosphoinositol pentakisphosphate, PP-InsP5, and bis-diphosphoinositol tetrakisphosphate, (PP)2-InsP4. PP-InsP5 and (PP)2-InsP4, also respectively called InsP7 and InsP8, may regulate a variety of cellular processes, including apoptosis, vesicle trafficking, cytoskeletal dynamics, and exocytosis. Phosphorylates inositol hexakisphosphate (InsP6).</text>
</comment>
<dbReference type="GO" id="GO:0005524">
    <property type="term" value="F:ATP binding"/>
    <property type="evidence" value="ECO:0007669"/>
    <property type="project" value="UniProtKB-KW"/>
</dbReference>
<dbReference type="FunFam" id="3.40.50.11950:FF:000003">
    <property type="entry name" value="Inositol hexakisphosphate and diphosphoinositol-pentakisphosphate kinase"/>
    <property type="match status" value="1"/>
</dbReference>
<evidence type="ECO:0000256" key="8">
    <source>
        <dbReference type="ARBA" id="ARBA00022741"/>
    </source>
</evidence>
<evidence type="ECO:0000256" key="7">
    <source>
        <dbReference type="ARBA" id="ARBA00022679"/>
    </source>
</evidence>
<comment type="similarity">
    <text evidence="3 15">Belongs to the histidine acid phosphatase family. VIP1 subfamily.</text>
</comment>
<feature type="compositionally biased region" description="Basic and acidic residues" evidence="16">
    <location>
        <begin position="1222"/>
        <end position="1242"/>
    </location>
</feature>
<reference evidence="18" key="3">
    <citation type="submission" date="2025-09" db="UniProtKB">
        <authorList>
            <consortium name="Ensembl"/>
        </authorList>
    </citation>
    <scope>IDENTIFICATION</scope>
</reference>
<feature type="compositionally biased region" description="Polar residues" evidence="16">
    <location>
        <begin position="1180"/>
        <end position="1200"/>
    </location>
</feature>
<comment type="catalytic activity">
    <reaction evidence="12">
        <text>5-diphospho-1D-myo-inositol 1,2,3,4,6-pentakisphosphate + ATP + H(+) = 1,5-bis(diphospho)-1D-myo-inositol 2,3,4,6-tetrakisphosphate + ADP</text>
        <dbReference type="Rhea" id="RHEA:10276"/>
        <dbReference type="ChEBI" id="CHEBI:15378"/>
        <dbReference type="ChEBI" id="CHEBI:30616"/>
        <dbReference type="ChEBI" id="CHEBI:58628"/>
        <dbReference type="ChEBI" id="CHEBI:77983"/>
        <dbReference type="ChEBI" id="CHEBI:456216"/>
        <dbReference type="EC" id="2.7.4.24"/>
    </reaction>
    <physiologicalReaction direction="left-to-right" evidence="12">
        <dbReference type="Rhea" id="RHEA:10277"/>
    </physiologicalReaction>
</comment>
<evidence type="ECO:0000259" key="17">
    <source>
        <dbReference type="Pfam" id="PF18086"/>
    </source>
</evidence>
<evidence type="ECO:0000313" key="19">
    <source>
        <dbReference type="Proteomes" id="UP000028760"/>
    </source>
</evidence>
<evidence type="ECO:0000256" key="6">
    <source>
        <dbReference type="ARBA" id="ARBA00022553"/>
    </source>
</evidence>
<dbReference type="PANTHER" id="PTHR12750:SF11">
    <property type="entry name" value="INOSITOL HEXAKISPHOSPHATE AND DIPHOSPHOINOSITOL-PENTAKISPHOSPHATE KINASE 1"/>
    <property type="match status" value="1"/>
</dbReference>
<organism evidence="18 19">
    <name type="scientific">Poecilia formosa</name>
    <name type="common">Amazon molly</name>
    <name type="synonym">Limia formosa</name>
    <dbReference type="NCBI Taxonomy" id="48698"/>
    <lineage>
        <taxon>Eukaryota</taxon>
        <taxon>Metazoa</taxon>
        <taxon>Chordata</taxon>
        <taxon>Craniata</taxon>
        <taxon>Vertebrata</taxon>
        <taxon>Euteleostomi</taxon>
        <taxon>Actinopterygii</taxon>
        <taxon>Neopterygii</taxon>
        <taxon>Teleostei</taxon>
        <taxon>Neoteleostei</taxon>
        <taxon>Acanthomorphata</taxon>
        <taxon>Ovalentaria</taxon>
        <taxon>Atherinomorphae</taxon>
        <taxon>Cyprinodontiformes</taxon>
        <taxon>Poeciliidae</taxon>
        <taxon>Poeciliinae</taxon>
        <taxon>Poecilia</taxon>
    </lineage>
</organism>
<dbReference type="EMBL" id="AYCK01017789">
    <property type="status" value="NOT_ANNOTATED_CDS"/>
    <property type="molecule type" value="Genomic_DNA"/>
</dbReference>
<accession>A0A096LWX4</accession>
<evidence type="ECO:0000256" key="13">
    <source>
        <dbReference type="ARBA" id="ARBA00034629"/>
    </source>
</evidence>
<dbReference type="GO" id="GO:0005829">
    <property type="term" value="C:cytosol"/>
    <property type="evidence" value="ECO:0007669"/>
    <property type="project" value="UniProtKB-SubCell"/>
</dbReference>
<evidence type="ECO:0000313" key="18">
    <source>
        <dbReference type="Ensembl" id="ENSPFOP00000023665.1"/>
    </source>
</evidence>
<reference evidence="18" key="2">
    <citation type="submission" date="2025-08" db="UniProtKB">
        <authorList>
            <consortium name="Ensembl"/>
        </authorList>
    </citation>
    <scope>IDENTIFICATION</scope>
</reference>
<dbReference type="InterPro" id="IPR029033">
    <property type="entry name" value="His_PPase_superfam"/>
</dbReference>
<keyword evidence="10 15" id="KW-0067">ATP-binding</keyword>
<comment type="subcellular location">
    <subcellularLocation>
        <location evidence="1">Cell membrane</location>
    </subcellularLocation>
    <subcellularLocation>
        <location evidence="2 15">Cytoplasm</location>
        <location evidence="2 15">Cytosol</location>
    </subcellularLocation>
</comment>
<dbReference type="CDD" id="cd07061">
    <property type="entry name" value="HP_HAP_like"/>
    <property type="match status" value="1"/>
</dbReference>
<keyword evidence="9 15" id="KW-0418">Kinase</keyword>
<dbReference type="GO" id="GO:0005886">
    <property type="term" value="C:plasma membrane"/>
    <property type="evidence" value="ECO:0007669"/>
    <property type="project" value="UniProtKB-SubCell"/>
</dbReference>
<evidence type="ECO:0000256" key="11">
    <source>
        <dbReference type="ARBA" id="ARBA00023136"/>
    </source>
</evidence>
<comment type="function">
    <text evidence="14">Bifunctional inositol kinase that acts in concert with the IP6K kinases IP6K1, IP6K2 and IP6K3 to synthesize the diphosphate group-containing inositol pyrophosphates diphosphoinositol pentakisphosphate, PP-InsP5, and bis-diphosphoinositol tetrakisphosphate, (PP)2-InsP4. PP-InsP5 and (PP)2-InsP4, also respectively called InsP7 and InsP8, regulate a variety of cellular processes, including apoptosis, vesicle trafficking, cytoskeletal dynamics, exocytosis, insulin signaling and neutrophil activation. Phosphorylates inositol hexakisphosphate (InsP6) at position 1 to produce PP-InsP5 which is in turn phosphorylated by IP6Ks to produce (PP)2-InsP4. Alternatively, phosphorylates PP-InsP5 at position 1, produced by IP6Ks from InsP6, to produce (PP)2-InsP4. Activated when cells are exposed to hyperosmotic stress.</text>
</comment>
<dbReference type="Gene3D" id="3.40.50.11950">
    <property type="match status" value="1"/>
</dbReference>
<dbReference type="PROSITE" id="PS00616">
    <property type="entry name" value="HIS_ACID_PHOSPHAT_1"/>
    <property type="match status" value="1"/>
</dbReference>
<keyword evidence="6" id="KW-0597">Phosphoprotein</keyword>
<feature type="region of interest" description="Disordered" evidence="16">
    <location>
        <begin position="1285"/>
        <end position="1341"/>
    </location>
</feature>
<feature type="compositionally biased region" description="Basic and acidic residues" evidence="16">
    <location>
        <begin position="927"/>
        <end position="946"/>
    </location>
</feature>
<comment type="catalytic activity">
    <reaction evidence="13">
        <text>1D-myo-inositol hexakisphosphate + ATP = 1-diphospho-1D-myo-inositol 2,3,4,5,6-pentakisphosphate + ADP</text>
        <dbReference type="Rhea" id="RHEA:37459"/>
        <dbReference type="ChEBI" id="CHEBI:30616"/>
        <dbReference type="ChEBI" id="CHEBI:58130"/>
        <dbReference type="ChEBI" id="CHEBI:74946"/>
        <dbReference type="ChEBI" id="CHEBI:456216"/>
        <dbReference type="EC" id="2.7.4.24"/>
    </reaction>
    <physiologicalReaction direction="left-to-right" evidence="13">
        <dbReference type="Rhea" id="RHEA:37460"/>
    </physiologicalReaction>
</comment>
<dbReference type="Ensembl" id="ENSPFOT00000022002.1">
    <property type="protein sequence ID" value="ENSPFOP00000023665.1"/>
    <property type="gene ID" value="ENSPFOG00000002078.2"/>
</dbReference>
<evidence type="ECO:0000256" key="16">
    <source>
        <dbReference type="SAM" id="MobiDB-lite"/>
    </source>
</evidence>
<dbReference type="GO" id="GO:0052723">
    <property type="term" value="F:inositol hexakisphosphate 1-kinase activity"/>
    <property type="evidence" value="ECO:0007669"/>
    <property type="project" value="RHEA"/>
</dbReference>
<dbReference type="GO" id="GO:0006020">
    <property type="term" value="P:inositol metabolic process"/>
    <property type="evidence" value="ECO:0007669"/>
    <property type="project" value="TreeGrafter"/>
</dbReference>
<dbReference type="InterPro" id="IPR033379">
    <property type="entry name" value="Acid_Pase_AS"/>
</dbReference>
<dbReference type="Proteomes" id="UP000028760">
    <property type="component" value="Unassembled WGS sequence"/>
</dbReference>
<feature type="domain" description="VIP1 N-terminal" evidence="17">
    <location>
        <begin position="54"/>
        <end position="144"/>
    </location>
</feature>
<dbReference type="GeneTree" id="ENSGT00390000009048"/>
<feature type="region of interest" description="Disordered" evidence="16">
    <location>
        <begin position="905"/>
        <end position="950"/>
    </location>
</feature>
<sequence length="1341" mass="151095">MSEPNSPGESQCGAPRFFVGCEDDESEVQEDSMRTDMDLYEDDEDTSLPPERQIVVGICCMMKKSKSKPMTQILERLCRFEYITVVIFPEDTILNEPVDKWPLCDCLISFHSKVGFPLDKAVSYATLRSPLLINDLNMQYYIQDRREVYRILQEEGIELPRYAVLNRDPDKPEGQPHVPLCSEIFQKPFVEKPVCAEDHNVYIYYPTTAGGGSQRLFRKIGSRSSVYSPESSVRKTGSYIYEEFMPTDGTDVKVYTVGPDYAHAEARKSPALDGKVERDSEGKEVRYPVMLSAMEKLVARKVCLAFKQTVCGFDLLRANGHSYVCDVNGFSFVKNSMKYYDDCAKILGNIVMRELAPQFQIPWSIPTEAEDIPIVPTTSGTMMELRSVIAVIRHGDRTPKQKMKMEVRNPMFFDLFEKYEGYKTGKLKLKRPKQLQEVLDITRQLLIELGQRNDCEIEEKKSKLEQLKTVLEMYGHFSGINRKVQLTYLPHGQPKTSSEDEDTRKEGQSLLLVLKWGGELTPAGRVQAEELGRAFRCMYPGGQGDYAGFPGCGLLRLHSTYRHDLKIYASDEGRVQMTAASFAKVLFTFYGRELGPMLVQMVKSANMNGLLDSDSDSLSSCQHRVKARLHEILQRDREFNDEDYDRLAPTCAASLLNSMKMVKNPVATCDQVYTLIQSLTSQIRTRMEDPKSADLQLYHSETLELMLQRWSKLERDFRMKNGRYDISKIPDIYDCVKYDVIHNATLGLRDTQELFRLSRALADIVIPQQEYGINRDEKLDIAYAYCLPLVRKIQLDLQRTHGDEFVHKLHPLYSRGIMSPGRHVRTRLYFTSESHVHSLLSIFRYGGLLDEEKDQQWKRAMDYLNEVSELNYMTQIVIMLYEDNNKDISSEERFHVELHFSPGVKGVDEDEHAPHGFGFRPASAENGQKKEERGSLDDLSRDETDRAVPVSEPITIQRRSPLIRNHKTGSMEVLSESTSSKAGSYRLFSISRQSPEMKQSGLGSQCAGLFSTTVLGGSSSAPNLQDYARAHRKKYSTASLSYKDAELLSMPAVKRFSVSFAKHPTNGFEGCSMVPSIYPLETLHNSLSLRQVNEFLTRVCESAGDTHTRTSRALSAMLGAHNQPSVDAYIPQRVLSTSMSLRSRTDRPPWYSSGPSSTVSSAGPSSPTTADTSPRFSFSDKVSLTPQSSEETHSSQNASAQPPPAEVPLTPNNSPEEEPEPEPDKQPDKQPNDPEPAVDRQEVSCGALEPVPEQRPACVALAELSLSRMEGYCLPGSLPVLLELRESSSEAGSSSQTPQSPEGPDEFFDTQESVELWTDTPEDAPQPLTALDPKPAQPVEQ</sequence>
<evidence type="ECO:0000256" key="12">
    <source>
        <dbReference type="ARBA" id="ARBA00033696"/>
    </source>
</evidence>
<protein>
    <recommendedName>
        <fullName evidence="15">Inositol hexakisphosphate and diphosphoinositol-pentakisphosphate kinase</fullName>
        <ecNumber evidence="15">2.7.4.24</ecNumber>
    </recommendedName>
</protein>
<dbReference type="FunFam" id="3.30.470.20:FF:000003">
    <property type="entry name" value="Inositol hexakisphosphate and diphosphoinositol-pentakisphosphate kinase"/>
    <property type="match status" value="1"/>
</dbReference>
<keyword evidence="11" id="KW-0472">Membrane</keyword>
<dbReference type="EMBL" id="AYCK01017788">
    <property type="status" value="NOT_ANNOTATED_CDS"/>
    <property type="molecule type" value="Genomic_DNA"/>
</dbReference>
<dbReference type="InterPro" id="IPR000560">
    <property type="entry name" value="His_Pase_clade-2"/>
</dbReference>
<dbReference type="Pfam" id="PF18086">
    <property type="entry name" value="PPIP5K2_N"/>
    <property type="match status" value="1"/>
</dbReference>
<dbReference type="GO" id="GO:0032958">
    <property type="term" value="P:inositol phosphate biosynthetic process"/>
    <property type="evidence" value="ECO:0007669"/>
    <property type="project" value="TreeGrafter"/>
</dbReference>
<dbReference type="GO" id="GO:0033857">
    <property type="term" value="F:5-diphosphoinositol pentakisphosphate 1-kinase activity"/>
    <property type="evidence" value="ECO:0007669"/>
    <property type="project" value="TreeGrafter"/>
</dbReference>
<evidence type="ECO:0000256" key="10">
    <source>
        <dbReference type="ARBA" id="ARBA00022840"/>
    </source>
</evidence>
<name>A0A096LWX4_POEFO</name>
<dbReference type="Gene3D" id="3.30.470.20">
    <property type="entry name" value="ATP-grasp fold, B domain"/>
    <property type="match status" value="1"/>
</dbReference>
<evidence type="ECO:0000256" key="2">
    <source>
        <dbReference type="ARBA" id="ARBA00004514"/>
    </source>
</evidence>
<dbReference type="InterPro" id="IPR040557">
    <property type="entry name" value="VIP1_N"/>
</dbReference>
<evidence type="ECO:0000256" key="5">
    <source>
        <dbReference type="ARBA" id="ARBA00022490"/>
    </source>
</evidence>
<evidence type="ECO:0000256" key="14">
    <source>
        <dbReference type="ARBA" id="ARBA00037056"/>
    </source>
</evidence>
<dbReference type="SUPFAM" id="SSF53254">
    <property type="entry name" value="Phosphoglycerate mutase-like"/>
    <property type="match status" value="1"/>
</dbReference>
<evidence type="ECO:0000256" key="9">
    <source>
        <dbReference type="ARBA" id="ARBA00022777"/>
    </source>
</evidence>
<keyword evidence="19" id="KW-1185">Reference proteome</keyword>
<keyword evidence="4" id="KW-1003">Cell membrane</keyword>
<evidence type="ECO:0000256" key="4">
    <source>
        <dbReference type="ARBA" id="ARBA00022475"/>
    </source>
</evidence>
<evidence type="ECO:0000256" key="15">
    <source>
        <dbReference type="RuleBase" id="RU365032"/>
    </source>
</evidence>
<proteinExistence type="inferred from homology"/>
<keyword evidence="7 15" id="KW-0808">Transferase</keyword>
<keyword evidence="8 15" id="KW-0547">Nucleotide-binding</keyword>
<evidence type="ECO:0000256" key="3">
    <source>
        <dbReference type="ARBA" id="ARBA00005609"/>
    </source>
</evidence>
<reference evidence="19" key="1">
    <citation type="submission" date="2013-10" db="EMBL/GenBank/DDBJ databases">
        <authorList>
            <person name="Schartl M."/>
            <person name="Warren W."/>
        </authorList>
    </citation>
    <scope>NUCLEOTIDE SEQUENCE [LARGE SCALE GENOMIC DNA]</scope>
    <source>
        <strain evidence="19">female</strain>
    </source>
</reference>
<dbReference type="Pfam" id="PF00328">
    <property type="entry name" value="His_Phos_2"/>
    <property type="match status" value="1"/>
</dbReference>
<feature type="compositionally biased region" description="Low complexity" evidence="16">
    <location>
        <begin position="1152"/>
        <end position="1174"/>
    </location>
</feature>
<evidence type="ECO:0000256" key="1">
    <source>
        <dbReference type="ARBA" id="ARBA00004236"/>
    </source>
</evidence>
<dbReference type="EMBL" id="AYCK01017790">
    <property type="status" value="NOT_ANNOTATED_CDS"/>
    <property type="molecule type" value="Genomic_DNA"/>
</dbReference>
<dbReference type="InterPro" id="IPR037446">
    <property type="entry name" value="His_Pase_VIP1"/>
</dbReference>
<keyword evidence="5 15" id="KW-0963">Cytoplasm</keyword>
<feature type="region of interest" description="Disordered" evidence="16">
    <location>
        <begin position="1140"/>
        <end position="1255"/>
    </location>
</feature>